<dbReference type="Gene3D" id="3.40.50.300">
    <property type="entry name" value="P-loop containing nucleotide triphosphate hydrolases"/>
    <property type="match status" value="1"/>
</dbReference>
<evidence type="ECO:0000256" key="5">
    <source>
        <dbReference type="ARBA" id="ARBA00022989"/>
    </source>
</evidence>
<accession>A0ABX9LVK4</accession>
<proteinExistence type="predicted"/>
<dbReference type="PANTHER" id="PTHR24221:SF654">
    <property type="entry name" value="ATP-BINDING CASSETTE SUB-FAMILY B MEMBER 6"/>
    <property type="match status" value="1"/>
</dbReference>
<organism evidence="9 10">
    <name type="scientific">Lactobacillus bombicola</name>
    <dbReference type="NCBI Taxonomy" id="1505723"/>
    <lineage>
        <taxon>Bacteria</taxon>
        <taxon>Bacillati</taxon>
        <taxon>Bacillota</taxon>
        <taxon>Bacilli</taxon>
        <taxon>Lactobacillales</taxon>
        <taxon>Lactobacillaceae</taxon>
        <taxon>Lactobacillus</taxon>
    </lineage>
</organism>
<feature type="transmembrane region" description="Helical" evidence="7">
    <location>
        <begin position="27"/>
        <end position="51"/>
    </location>
</feature>
<dbReference type="SUPFAM" id="SSF90123">
    <property type="entry name" value="ABC transporter transmembrane region"/>
    <property type="match status" value="1"/>
</dbReference>
<dbReference type="Proteomes" id="UP000283380">
    <property type="component" value="Unassembled WGS sequence"/>
</dbReference>
<dbReference type="Pfam" id="PF00005">
    <property type="entry name" value="ABC_tran"/>
    <property type="match status" value="1"/>
</dbReference>
<evidence type="ECO:0000256" key="3">
    <source>
        <dbReference type="ARBA" id="ARBA00022741"/>
    </source>
</evidence>
<evidence type="ECO:0000256" key="7">
    <source>
        <dbReference type="SAM" id="Phobius"/>
    </source>
</evidence>
<comment type="caution">
    <text evidence="9">The sequence shown here is derived from an EMBL/GenBank/DDBJ whole genome shotgun (WGS) entry which is preliminary data.</text>
</comment>
<gene>
    <name evidence="9" type="ORF">DS834_06080</name>
</gene>
<keyword evidence="2 7" id="KW-0812">Transmembrane</keyword>
<protein>
    <recommendedName>
        <fullName evidence="8">ABC transporter domain-containing protein</fullName>
    </recommendedName>
</protein>
<dbReference type="InterPro" id="IPR003593">
    <property type="entry name" value="AAA+_ATPase"/>
</dbReference>
<feature type="transmembrane region" description="Helical" evidence="7">
    <location>
        <begin position="167"/>
        <end position="184"/>
    </location>
</feature>
<dbReference type="Gene3D" id="1.20.1560.10">
    <property type="entry name" value="ABC transporter type 1, transmembrane domain"/>
    <property type="match status" value="1"/>
</dbReference>
<keyword evidence="10" id="KW-1185">Reference proteome</keyword>
<evidence type="ECO:0000256" key="2">
    <source>
        <dbReference type="ARBA" id="ARBA00022692"/>
    </source>
</evidence>
<dbReference type="PROSITE" id="PS50893">
    <property type="entry name" value="ABC_TRANSPORTER_2"/>
    <property type="match status" value="1"/>
</dbReference>
<evidence type="ECO:0000256" key="4">
    <source>
        <dbReference type="ARBA" id="ARBA00022840"/>
    </source>
</evidence>
<keyword evidence="6 7" id="KW-0472">Membrane</keyword>
<keyword evidence="5 7" id="KW-1133">Transmembrane helix</keyword>
<dbReference type="InterPro" id="IPR003439">
    <property type="entry name" value="ABC_transporter-like_ATP-bd"/>
</dbReference>
<dbReference type="RefSeq" id="WP_118907092.1">
    <property type="nucleotide sequence ID" value="NZ_QOCU01000006.1"/>
</dbReference>
<dbReference type="SMART" id="SM00382">
    <property type="entry name" value="AAA"/>
    <property type="match status" value="1"/>
</dbReference>
<keyword evidence="4" id="KW-0067">ATP-binding</keyword>
<comment type="subcellular location">
    <subcellularLocation>
        <location evidence="1">Cell membrane</location>
        <topology evidence="1">Multi-pass membrane protein</topology>
    </subcellularLocation>
</comment>
<dbReference type="PANTHER" id="PTHR24221">
    <property type="entry name" value="ATP-BINDING CASSETTE SUB-FAMILY B"/>
    <property type="match status" value="1"/>
</dbReference>
<evidence type="ECO:0000313" key="9">
    <source>
        <dbReference type="EMBL" id="RHW50841.1"/>
    </source>
</evidence>
<evidence type="ECO:0000259" key="8">
    <source>
        <dbReference type="PROSITE" id="PS50893"/>
    </source>
</evidence>
<evidence type="ECO:0000313" key="10">
    <source>
        <dbReference type="Proteomes" id="UP000283380"/>
    </source>
</evidence>
<sequence length="597" mass="67490">MKKNSVLDNLRWLTNFMGKEKFNLISWPLVASFINLLLTLLTSALPAVVVWTFSSRYQLQTKLLLLVIVSLIIGFLSWLSGWYDRKMFWENTKLSMRLAVKDAELYLTQDFADSLSHEKQQERFTSTQYAFSNETTGVGIFIPALSSFVSTLLTLIIVSLLTVKVSWLVLILIWLSIGMSDYLLKQFTIKRRAMRGQIDCEQLKYQYYTKISFDENASDDIRLYHMAPVIEQKISVLQKKIEASERAISHVKVKTENLIQLIGFVRFGLSFCLLLLAIKQGKLNVSQFTFYFSLIASIEIVIKSNWQSQLNLRSANSDLNVGRSYFDSVKTVISEKKTTELMLPTELNIKFDHVCFGYEASKLIIKDLSLEIRAHEHLAFVGRNGAGKTTLMMLLMGYLKPTSGKIYFGEIDSSQLSTQQQLGLFSAMFQENTVLATDILHNLSVKAIANPVRAENELKLVGLSAKVKQLEKGLETPLTKYVCDNGQNFSGGELESLMLARALYKSAPMMILDEPTAALDALSEKSLYEQIAKLMRGNTTIFISHRLASTAASDRVCFMENGQIAGLGKHKDLLKNNAAYYNLYQSQAKYYQEGGKV</sequence>
<dbReference type="InterPro" id="IPR027417">
    <property type="entry name" value="P-loop_NTPase"/>
</dbReference>
<evidence type="ECO:0000256" key="1">
    <source>
        <dbReference type="ARBA" id="ARBA00004651"/>
    </source>
</evidence>
<keyword evidence="3" id="KW-0547">Nucleotide-binding</keyword>
<feature type="transmembrane region" description="Helical" evidence="7">
    <location>
        <begin position="63"/>
        <end position="83"/>
    </location>
</feature>
<dbReference type="InterPro" id="IPR039421">
    <property type="entry name" value="Type_1_exporter"/>
</dbReference>
<dbReference type="EMBL" id="QOCU01000006">
    <property type="protein sequence ID" value="RHW50841.1"/>
    <property type="molecule type" value="Genomic_DNA"/>
</dbReference>
<feature type="domain" description="ABC transporter" evidence="8">
    <location>
        <begin position="349"/>
        <end position="586"/>
    </location>
</feature>
<reference evidence="9 10" key="1">
    <citation type="submission" date="2018-07" db="EMBL/GenBank/DDBJ databases">
        <title>Genome sequences of six Lactobacillus spp. isolated from bumble bee guts.</title>
        <authorList>
            <person name="Motta E.V.S."/>
            <person name="Moran N.A."/>
        </authorList>
    </citation>
    <scope>NUCLEOTIDE SEQUENCE [LARGE SCALE GENOMIC DNA]</scope>
    <source>
        <strain evidence="9 10">BI-4G</strain>
    </source>
</reference>
<feature type="transmembrane region" description="Helical" evidence="7">
    <location>
        <begin position="138"/>
        <end position="161"/>
    </location>
</feature>
<dbReference type="SUPFAM" id="SSF52540">
    <property type="entry name" value="P-loop containing nucleoside triphosphate hydrolases"/>
    <property type="match status" value="1"/>
</dbReference>
<evidence type="ECO:0000256" key="6">
    <source>
        <dbReference type="ARBA" id="ARBA00023136"/>
    </source>
</evidence>
<dbReference type="InterPro" id="IPR036640">
    <property type="entry name" value="ABC1_TM_sf"/>
</dbReference>
<name>A0ABX9LVK4_9LACO</name>